<proteinExistence type="inferred from homology"/>
<dbReference type="OMA" id="PIHYGIG"/>
<comment type="similarity">
    <text evidence="3 9">Belongs to the MICOS complex subunit Mic10 family.</text>
</comment>
<dbReference type="PANTHER" id="PTHR21304:SF0">
    <property type="entry name" value="MICOS COMPLEX SUBUNIT MIC10"/>
    <property type="match status" value="1"/>
</dbReference>
<organism evidence="10">
    <name type="scientific">Sarcoptes scabiei</name>
    <name type="common">Itch mite</name>
    <name type="synonym">Acarus scabiei</name>
    <dbReference type="NCBI Taxonomy" id="52283"/>
    <lineage>
        <taxon>Eukaryota</taxon>
        <taxon>Metazoa</taxon>
        <taxon>Ecdysozoa</taxon>
        <taxon>Arthropoda</taxon>
        <taxon>Chelicerata</taxon>
        <taxon>Arachnida</taxon>
        <taxon>Acari</taxon>
        <taxon>Acariformes</taxon>
        <taxon>Sarcoptiformes</taxon>
        <taxon>Astigmata</taxon>
        <taxon>Psoroptidia</taxon>
        <taxon>Sarcoptoidea</taxon>
        <taxon>Sarcoptidae</taxon>
        <taxon>Sarcoptinae</taxon>
        <taxon>Sarcoptes</taxon>
    </lineage>
</organism>
<evidence type="ECO:0000313" key="11">
    <source>
        <dbReference type="EnsemblMetazoa" id="KAF7492500.1"/>
    </source>
</evidence>
<comment type="function">
    <text evidence="1 9">Component of the MICOS complex, a large protein complex of the mitochondrial inner membrane that plays crucial roles in the maintenance of crista junctions, inner membrane architecture, and formation of contact sites to the outer membrane.</text>
</comment>
<evidence type="ECO:0000256" key="3">
    <source>
        <dbReference type="ARBA" id="ARBA00006792"/>
    </source>
</evidence>
<keyword evidence="7 9" id="KW-0496">Mitochondrion</keyword>
<evidence type="ECO:0000256" key="2">
    <source>
        <dbReference type="ARBA" id="ARBA00004434"/>
    </source>
</evidence>
<comment type="subcellular location">
    <subcellularLocation>
        <location evidence="2 9">Mitochondrion inner membrane</location>
        <topology evidence="2 9">Single-pass membrane protein</topology>
    </subcellularLocation>
</comment>
<evidence type="ECO:0000256" key="5">
    <source>
        <dbReference type="ARBA" id="ARBA00022792"/>
    </source>
</evidence>
<dbReference type="PANTHER" id="PTHR21304">
    <property type="entry name" value="MICOS COMPLEX SUBUNIT MIC10"/>
    <property type="match status" value="1"/>
</dbReference>
<evidence type="ECO:0000256" key="6">
    <source>
        <dbReference type="ARBA" id="ARBA00022989"/>
    </source>
</evidence>
<dbReference type="Pfam" id="PF04418">
    <property type="entry name" value="DUF543"/>
    <property type="match status" value="1"/>
</dbReference>
<reference evidence="10" key="2">
    <citation type="submission" date="2020-01" db="EMBL/GenBank/DDBJ databases">
        <authorList>
            <person name="Korhonen P.K.K."/>
            <person name="Guangxu M.G."/>
            <person name="Wang T.W."/>
            <person name="Stroehlein A.J.S."/>
            <person name="Young N.D."/>
            <person name="Ang C.-S.A."/>
            <person name="Fernando D.W.F."/>
            <person name="Lu H.L."/>
            <person name="Taylor S.T."/>
            <person name="Ehtesham M.E.M."/>
            <person name="Najaraj S.H.N."/>
            <person name="Harsha G.H.G."/>
            <person name="Madugundu A.M."/>
            <person name="Renuse S.R."/>
            <person name="Holt D.H."/>
            <person name="Pandey A.P."/>
            <person name="Papenfuss A.P."/>
            <person name="Gasser R.B.G."/>
            <person name="Fischer K.F."/>
        </authorList>
    </citation>
    <scope>NUCLEOTIDE SEQUENCE</scope>
    <source>
        <strain evidence="10">SSS_KF_BRIS2020</strain>
    </source>
</reference>
<keyword evidence="4 9" id="KW-0812">Transmembrane</keyword>
<evidence type="ECO:0000256" key="7">
    <source>
        <dbReference type="ARBA" id="ARBA00023128"/>
    </source>
</evidence>
<evidence type="ECO:0000313" key="12">
    <source>
        <dbReference type="Proteomes" id="UP000070412"/>
    </source>
</evidence>
<reference evidence="12" key="1">
    <citation type="journal article" date="2020" name="PLoS Negl. Trop. Dis.">
        <title>High-quality nuclear genome for Sarcoptes scabiei-A critical resource for a neglected parasite.</title>
        <authorList>
            <person name="Korhonen P.K."/>
            <person name="Gasser R.B."/>
            <person name="Ma G."/>
            <person name="Wang T."/>
            <person name="Stroehlein A.J."/>
            <person name="Young N.D."/>
            <person name="Ang C.S."/>
            <person name="Fernando D.D."/>
            <person name="Lu H.C."/>
            <person name="Taylor S."/>
            <person name="Reynolds S.L."/>
            <person name="Mofiz E."/>
            <person name="Najaraj S.H."/>
            <person name="Gowda H."/>
            <person name="Madugundu A."/>
            <person name="Renuse S."/>
            <person name="Holt D."/>
            <person name="Pandey A."/>
            <person name="Papenfuss A.T."/>
            <person name="Fischer K."/>
        </authorList>
    </citation>
    <scope>NUCLEOTIDE SEQUENCE [LARGE SCALE GENOMIC DNA]</scope>
</reference>
<dbReference type="AlphaFoldDB" id="A0A834R9U5"/>
<accession>A0A834R9U5</accession>
<keyword evidence="12" id="KW-1185">Reference proteome</keyword>
<evidence type="ECO:0000256" key="1">
    <source>
        <dbReference type="ARBA" id="ARBA00002689"/>
    </source>
</evidence>
<feature type="transmembrane region" description="Helical" evidence="9">
    <location>
        <begin position="31"/>
        <end position="54"/>
    </location>
</feature>
<reference evidence="11" key="3">
    <citation type="submission" date="2022-06" db="UniProtKB">
        <authorList>
            <consortium name="EnsemblMetazoa"/>
        </authorList>
    </citation>
    <scope>IDENTIFICATION</scope>
</reference>
<keyword evidence="8 9" id="KW-0472">Membrane</keyword>
<evidence type="ECO:0000256" key="9">
    <source>
        <dbReference type="RuleBase" id="RU363011"/>
    </source>
</evidence>
<evidence type="ECO:0000256" key="8">
    <source>
        <dbReference type="ARBA" id="ARBA00023136"/>
    </source>
</evidence>
<dbReference type="OrthoDB" id="1916310at2759"/>
<sequence length="83" mass="9209">MDHKSVKASTNLNNNTLIKSDNAMCQKYDQFISNAIMNTGIGLLSGAICSLILFKRRAWPIHYGIGIGFGYSLKDLERSLNSK</sequence>
<dbReference type="EMBL" id="WVUK01000056">
    <property type="protein sequence ID" value="KAF7492500.1"/>
    <property type="molecule type" value="Genomic_DNA"/>
</dbReference>
<protein>
    <recommendedName>
        <fullName evidence="9">MICOS complex subunit MIC10</fullName>
    </recommendedName>
</protein>
<dbReference type="Proteomes" id="UP000070412">
    <property type="component" value="Unassembled WGS sequence"/>
</dbReference>
<keyword evidence="6 9" id="KW-1133">Transmembrane helix</keyword>
<keyword evidence="5 9" id="KW-0999">Mitochondrion inner membrane</keyword>
<gene>
    <name evidence="10" type="ORF">SSS_6504</name>
</gene>
<dbReference type="EnsemblMetazoa" id="SSS_6504s_mrna">
    <property type="protein sequence ID" value="KAF7492500.1"/>
    <property type="gene ID" value="SSS_6504"/>
</dbReference>
<name>A0A834R9U5_SARSC</name>
<dbReference type="GO" id="GO:0061617">
    <property type="term" value="C:MICOS complex"/>
    <property type="evidence" value="ECO:0007669"/>
    <property type="project" value="UniProtKB-UniRule"/>
</dbReference>
<dbReference type="InterPro" id="IPR007512">
    <property type="entry name" value="Mic10"/>
</dbReference>
<evidence type="ECO:0000313" key="10">
    <source>
        <dbReference type="EMBL" id="KAF7492500.1"/>
    </source>
</evidence>
<comment type="subunit">
    <text evidence="9">Component of the mitochondrial contact site and cristae organizing system (MICOS) complex.</text>
</comment>
<evidence type="ECO:0000256" key="4">
    <source>
        <dbReference type="ARBA" id="ARBA00022692"/>
    </source>
</evidence>